<keyword evidence="1" id="KW-0732">Signal</keyword>
<evidence type="ECO:0000313" key="3">
    <source>
        <dbReference type="Proteomes" id="UP001154078"/>
    </source>
</evidence>
<proteinExistence type="predicted"/>
<dbReference type="EMBL" id="OV121139">
    <property type="protein sequence ID" value="CAH0561914.1"/>
    <property type="molecule type" value="Genomic_DNA"/>
</dbReference>
<reference evidence="2" key="1">
    <citation type="submission" date="2021-12" db="EMBL/GenBank/DDBJ databases">
        <authorList>
            <person name="King R."/>
        </authorList>
    </citation>
    <scope>NUCLEOTIDE SEQUENCE</scope>
</reference>
<accession>A0A9P0BF57</accession>
<evidence type="ECO:0000313" key="2">
    <source>
        <dbReference type="EMBL" id="CAH0561914.1"/>
    </source>
</evidence>
<organism evidence="2 3">
    <name type="scientific">Brassicogethes aeneus</name>
    <name type="common">Rape pollen beetle</name>
    <name type="synonym">Meligethes aeneus</name>
    <dbReference type="NCBI Taxonomy" id="1431903"/>
    <lineage>
        <taxon>Eukaryota</taxon>
        <taxon>Metazoa</taxon>
        <taxon>Ecdysozoa</taxon>
        <taxon>Arthropoda</taxon>
        <taxon>Hexapoda</taxon>
        <taxon>Insecta</taxon>
        <taxon>Pterygota</taxon>
        <taxon>Neoptera</taxon>
        <taxon>Endopterygota</taxon>
        <taxon>Coleoptera</taxon>
        <taxon>Polyphaga</taxon>
        <taxon>Cucujiformia</taxon>
        <taxon>Nitidulidae</taxon>
        <taxon>Meligethinae</taxon>
        <taxon>Brassicogethes</taxon>
    </lineage>
</organism>
<name>A0A9P0BF57_BRAAE</name>
<evidence type="ECO:0000256" key="1">
    <source>
        <dbReference type="SAM" id="SignalP"/>
    </source>
</evidence>
<dbReference type="Proteomes" id="UP001154078">
    <property type="component" value="Chromosome 8"/>
</dbReference>
<dbReference type="AlphaFoldDB" id="A0A9P0BF57"/>
<feature type="chain" id="PRO_5040171129" evidence="1">
    <location>
        <begin position="22"/>
        <end position="208"/>
    </location>
</feature>
<feature type="signal peptide" evidence="1">
    <location>
        <begin position="1"/>
        <end position="21"/>
    </location>
</feature>
<keyword evidence="3" id="KW-1185">Reference proteome</keyword>
<gene>
    <name evidence="2" type="ORF">MELIAE_LOCUS11197</name>
</gene>
<protein>
    <submittedName>
        <fullName evidence="2">Uncharacterized protein</fullName>
    </submittedName>
</protein>
<sequence length="208" mass="22191">MFKSRLSSLFFLLCLIGVARGGYSGSDSNVVGDSLSAGNGYGGVAPPNFPPVPQFDFSGFYKSLDSLRKYHEQFLNNLQKNIIKAHNAAAPNIPPINGFPSGGGFPNKQLVDSYGNPIKTDNGAFASAFIGPNGVHQTAQVFPENPAFPNINTRFGGVNPGNENYHYSVATSSSSHTRNINGKQESAQEAQTTINDNGKITTYTAKNP</sequence>